<organism evidence="3 4">
    <name type="scientific">Platanthera zijinensis</name>
    <dbReference type="NCBI Taxonomy" id="2320716"/>
    <lineage>
        <taxon>Eukaryota</taxon>
        <taxon>Viridiplantae</taxon>
        <taxon>Streptophyta</taxon>
        <taxon>Embryophyta</taxon>
        <taxon>Tracheophyta</taxon>
        <taxon>Spermatophyta</taxon>
        <taxon>Magnoliopsida</taxon>
        <taxon>Liliopsida</taxon>
        <taxon>Asparagales</taxon>
        <taxon>Orchidaceae</taxon>
        <taxon>Orchidoideae</taxon>
        <taxon>Orchideae</taxon>
        <taxon>Orchidinae</taxon>
        <taxon>Platanthera</taxon>
    </lineage>
</organism>
<dbReference type="PANTHER" id="PTHR35295:SF1">
    <property type="entry name" value="DNA LIGASE-LIKE PROTEIN"/>
    <property type="match status" value="1"/>
</dbReference>
<proteinExistence type="predicted"/>
<sequence>MRGSNHPMPAVDDLAKRRGKDGEPLRSEKKRSREDEFDGDLDLSSDIKGIISALQQIRDKAQKDGQKKNEETIMSVASEIRSMINDAKSKFEKERQNFLKALSKSSKEYESTLRNEYNEFQAAHQKFHNEKATHLQAFKEIYSKYEVDKEKLVSRYEHMRKREKAALAELEKAFENKISNAEESLKKKKQDDNSFDFLRKSLGSFLHEDATDDDEEDDDD</sequence>
<dbReference type="AlphaFoldDB" id="A0AAP0B4N8"/>
<name>A0AAP0B4N8_9ASPA</name>
<evidence type="ECO:0000256" key="2">
    <source>
        <dbReference type="SAM" id="MobiDB-lite"/>
    </source>
</evidence>
<reference evidence="3 4" key="1">
    <citation type="journal article" date="2022" name="Nat. Plants">
        <title>Genomes of leafy and leafless Platanthera orchids illuminate the evolution of mycoheterotrophy.</title>
        <authorList>
            <person name="Li M.H."/>
            <person name="Liu K.W."/>
            <person name="Li Z."/>
            <person name="Lu H.C."/>
            <person name="Ye Q.L."/>
            <person name="Zhang D."/>
            <person name="Wang J.Y."/>
            <person name="Li Y.F."/>
            <person name="Zhong Z.M."/>
            <person name="Liu X."/>
            <person name="Yu X."/>
            <person name="Liu D.K."/>
            <person name="Tu X.D."/>
            <person name="Liu B."/>
            <person name="Hao Y."/>
            <person name="Liao X.Y."/>
            <person name="Jiang Y.T."/>
            <person name="Sun W.H."/>
            <person name="Chen J."/>
            <person name="Chen Y.Q."/>
            <person name="Ai Y."/>
            <person name="Zhai J.W."/>
            <person name="Wu S.S."/>
            <person name="Zhou Z."/>
            <person name="Hsiao Y.Y."/>
            <person name="Wu W.L."/>
            <person name="Chen Y.Y."/>
            <person name="Lin Y.F."/>
            <person name="Hsu J.L."/>
            <person name="Li C.Y."/>
            <person name="Wang Z.W."/>
            <person name="Zhao X."/>
            <person name="Zhong W.Y."/>
            <person name="Ma X.K."/>
            <person name="Ma L."/>
            <person name="Huang J."/>
            <person name="Chen G.Z."/>
            <person name="Huang M.Z."/>
            <person name="Huang L."/>
            <person name="Peng D.H."/>
            <person name="Luo Y.B."/>
            <person name="Zou S.Q."/>
            <person name="Chen S.P."/>
            <person name="Lan S."/>
            <person name="Tsai W.C."/>
            <person name="Van de Peer Y."/>
            <person name="Liu Z.J."/>
        </authorList>
    </citation>
    <scope>NUCLEOTIDE SEQUENCE [LARGE SCALE GENOMIC DNA]</scope>
    <source>
        <strain evidence="3">Lor287</strain>
    </source>
</reference>
<gene>
    <name evidence="3" type="ORF">KSP39_PZI017438</name>
</gene>
<dbReference type="Proteomes" id="UP001418222">
    <property type="component" value="Unassembled WGS sequence"/>
</dbReference>
<comment type="caution">
    <text evidence="3">The sequence shown here is derived from an EMBL/GenBank/DDBJ whole genome shotgun (WGS) entry which is preliminary data.</text>
</comment>
<keyword evidence="1" id="KW-0175">Coiled coil</keyword>
<dbReference type="EMBL" id="JBBWWQ010000015">
    <property type="protein sequence ID" value="KAK8928397.1"/>
    <property type="molecule type" value="Genomic_DNA"/>
</dbReference>
<evidence type="ECO:0000313" key="4">
    <source>
        <dbReference type="Proteomes" id="UP001418222"/>
    </source>
</evidence>
<keyword evidence="4" id="KW-1185">Reference proteome</keyword>
<feature type="coiled-coil region" evidence="1">
    <location>
        <begin position="153"/>
        <end position="191"/>
    </location>
</feature>
<feature type="region of interest" description="Disordered" evidence="2">
    <location>
        <begin position="1"/>
        <end position="42"/>
    </location>
</feature>
<dbReference type="PANTHER" id="PTHR35295">
    <property type="entry name" value="DNA LIGASE-LIKE PROTEIN"/>
    <property type="match status" value="1"/>
</dbReference>
<feature type="compositionally biased region" description="Basic and acidic residues" evidence="2">
    <location>
        <begin position="13"/>
        <end position="34"/>
    </location>
</feature>
<protein>
    <submittedName>
        <fullName evidence="3">Uncharacterized protein</fullName>
    </submittedName>
</protein>
<evidence type="ECO:0000313" key="3">
    <source>
        <dbReference type="EMBL" id="KAK8928397.1"/>
    </source>
</evidence>
<accession>A0AAP0B4N8</accession>
<evidence type="ECO:0000256" key="1">
    <source>
        <dbReference type="SAM" id="Coils"/>
    </source>
</evidence>